<evidence type="ECO:0000313" key="7">
    <source>
        <dbReference type="Proteomes" id="UP000323012"/>
    </source>
</evidence>
<accession>A0A5D0ENK0</accession>
<evidence type="ECO:0000256" key="1">
    <source>
        <dbReference type="SAM" id="SignalP"/>
    </source>
</evidence>
<reference evidence="3 6" key="2">
    <citation type="submission" date="2017-10" db="EMBL/GenBank/DDBJ databases">
        <title>Draft genome sequences of Aggregatibacter actinomycetemcomitans strains 310a and 310b.</title>
        <authorList>
            <person name="May A.C."/>
            <person name="Ohta H."/>
            <person name="Maeda H."/>
            <person name="Kokeguchi S."/>
            <person name="Cugini C."/>
        </authorList>
    </citation>
    <scope>NUCLEOTIDE SEQUENCE [LARGE SCALE GENOMIC DNA]</scope>
    <source>
        <strain evidence="3 6">310b</strain>
    </source>
</reference>
<dbReference type="AlphaFoldDB" id="A0A5D0ENK0"/>
<feature type="chain" id="PRO_5044619489" evidence="1">
    <location>
        <begin position="20"/>
        <end position="130"/>
    </location>
</feature>
<dbReference type="OrthoDB" id="5679376at2"/>
<evidence type="ECO:0000313" key="4">
    <source>
        <dbReference type="EMBL" id="TYA39767.1"/>
    </source>
</evidence>
<keyword evidence="6" id="KW-1185">Reference proteome</keyword>
<evidence type="ECO:0000313" key="3">
    <source>
        <dbReference type="EMBL" id="PHO21089.1"/>
    </source>
</evidence>
<dbReference type="Proteomes" id="UP000323012">
    <property type="component" value="Unassembled WGS sequence"/>
</dbReference>
<gene>
    <name evidence="2" type="ORF">ACT75_05470</name>
    <name evidence="3" type="ORF">CQR80_02705</name>
    <name evidence="4" type="ORF">FXB79_02265</name>
</gene>
<dbReference type="EMBL" id="PCGW01000004">
    <property type="protein sequence ID" value="PHO21089.1"/>
    <property type="molecule type" value="Genomic_DNA"/>
</dbReference>
<dbReference type="EMBL" id="CP012959">
    <property type="protein sequence ID" value="AMQ94012.1"/>
    <property type="molecule type" value="Genomic_DNA"/>
</dbReference>
<organism evidence="4 7">
    <name type="scientific">Aggregatibacter actinomycetemcomitans</name>
    <name type="common">Actinobacillus actinomycetemcomitans</name>
    <name type="synonym">Haemophilus actinomycetemcomitans</name>
    <dbReference type="NCBI Taxonomy" id="714"/>
    <lineage>
        <taxon>Bacteria</taxon>
        <taxon>Pseudomonadati</taxon>
        <taxon>Pseudomonadota</taxon>
        <taxon>Gammaproteobacteria</taxon>
        <taxon>Pasteurellales</taxon>
        <taxon>Pasteurellaceae</taxon>
        <taxon>Aggregatibacter</taxon>
    </lineage>
</organism>
<evidence type="ECO:0000313" key="6">
    <source>
        <dbReference type="Proteomes" id="UP000226080"/>
    </source>
</evidence>
<feature type="signal peptide" evidence="1">
    <location>
        <begin position="1"/>
        <end position="19"/>
    </location>
</feature>
<name>A0A5D0ENK0_AGGAC</name>
<dbReference type="Proteomes" id="UP000226080">
    <property type="component" value="Unassembled WGS sequence"/>
</dbReference>
<reference evidence="4 7" key="3">
    <citation type="submission" date="2019-08" db="EMBL/GenBank/DDBJ databases">
        <title>Whole genome sequencing of Aggregatibacter actinomycetemcomitans cultured from blood stream infections in Denmark reveals a novel phylogenetic lineage expressing serotype a membrane O polysaccharide.</title>
        <authorList>
            <person name="Nedergaard S."/>
            <person name="Kobel C.M."/>
            <person name="Nielsen M.B."/>
            <person name="Moeller R.T."/>
            <person name="Jensen A.B."/>
            <person name="Noerskov-Lauritsen N."/>
        </authorList>
    </citation>
    <scope>NUCLEOTIDE SEQUENCE [LARGE SCALE GENOMIC DNA]</scope>
    <source>
        <strain evidence="4 7">PN_563</strain>
    </source>
</reference>
<dbReference type="Proteomes" id="UP000072236">
    <property type="component" value="Chromosome"/>
</dbReference>
<dbReference type="KEGG" id="aact:ACT75_05470"/>
<sequence>MLHPLFVFFIGVLFSLSVAANDPFDKTQRGTTASNASLKDITIVTPCHKGTEAIFPSIAFNQISIVGVLQHQKDWQLLLLADNQVNLAQQGDFVAAESLKIEHIGKQEIRFLRWDNPQNCELSTTLNIKF</sequence>
<dbReference type="EMBL" id="VSED01000003">
    <property type="protein sequence ID" value="TYA39767.1"/>
    <property type="molecule type" value="Genomic_DNA"/>
</dbReference>
<evidence type="ECO:0000313" key="2">
    <source>
        <dbReference type="EMBL" id="AMQ94012.1"/>
    </source>
</evidence>
<evidence type="ECO:0000313" key="5">
    <source>
        <dbReference type="Proteomes" id="UP000072236"/>
    </source>
</evidence>
<protein>
    <submittedName>
        <fullName evidence="4">Competence protein ComD</fullName>
    </submittedName>
</protein>
<dbReference type="RefSeq" id="WP_005549304.1">
    <property type="nucleotide sequence ID" value="NZ_CP012959.1"/>
</dbReference>
<proteinExistence type="predicted"/>
<keyword evidence="1" id="KW-0732">Signal</keyword>
<reference evidence="2 5" key="1">
    <citation type="submission" date="2015-10" db="EMBL/GenBank/DDBJ databases">
        <title>Tn-seq of a polymicrobial infection.</title>
        <authorList>
            <person name="Stacy A."/>
            <person name="Rumbaugh K.P."/>
            <person name="Whiteley M."/>
        </authorList>
    </citation>
    <scope>NUCLEOTIDE SEQUENCE [LARGE SCALE GENOMIC DNA]</scope>
    <source>
        <strain evidence="2 5">624</strain>
    </source>
</reference>